<dbReference type="PROSITE" id="PS00953">
    <property type="entry name" value="GLYCOSYL_HYDROL_F25_1"/>
    <property type="match status" value="1"/>
</dbReference>
<dbReference type="InterPro" id="IPR018077">
    <property type="entry name" value="Glyco_hydro_fam25_subgr"/>
</dbReference>
<proteinExistence type="inferred from homology"/>
<dbReference type="SUPFAM" id="SSF51445">
    <property type="entry name" value="(Trans)glycosidases"/>
    <property type="match status" value="1"/>
</dbReference>
<feature type="repeat" description="Cell wall-binding" evidence="5">
    <location>
        <begin position="119"/>
        <end position="138"/>
    </location>
</feature>
<dbReference type="PANTHER" id="PTHR34135:SF2">
    <property type="entry name" value="LYSOZYME"/>
    <property type="match status" value="1"/>
</dbReference>
<feature type="chain" id="PRO_5015648633" description="Lysozyme" evidence="7">
    <location>
        <begin position="26"/>
        <end position="484"/>
    </location>
</feature>
<dbReference type="Gene3D" id="3.20.20.80">
    <property type="entry name" value="Glycosidases"/>
    <property type="match status" value="1"/>
</dbReference>
<gene>
    <name evidence="8" type="ORF">AWN73_00265</name>
</gene>
<name>A0A2S7FFS5_CLOBU</name>
<dbReference type="GO" id="GO:0016998">
    <property type="term" value="P:cell wall macromolecule catabolic process"/>
    <property type="evidence" value="ECO:0007669"/>
    <property type="project" value="InterPro"/>
</dbReference>
<dbReference type="PANTHER" id="PTHR34135">
    <property type="entry name" value="LYSOZYME"/>
    <property type="match status" value="1"/>
</dbReference>
<keyword evidence="7" id="KW-0732">Signal</keyword>
<comment type="similarity">
    <text evidence="1 6">Belongs to the glycosyl hydrolase 25 family.</text>
</comment>
<comment type="catalytic activity">
    <reaction evidence="6">
        <text>Hydrolysis of (1-&gt;4)-beta-linkages between N-acetylmuramic acid and N-acetyl-D-glucosamine residues in a peptidoglycan and between N-acetyl-D-glucosamine residues in chitodextrins.</text>
        <dbReference type="EC" id="3.2.1.17"/>
    </reaction>
</comment>
<reference evidence="8 9" key="1">
    <citation type="submission" date="2016-01" db="EMBL/GenBank/DDBJ databases">
        <title>Characterization of the Clostridium difficile lineages that are prevalent in Hong Kong and China.</title>
        <authorList>
            <person name="Kwok J.S.-L."/>
            <person name="Lam W.-Y."/>
            <person name="Ip M."/>
            <person name="Chan T.-F."/>
            <person name="Hawkey P.M."/>
            <person name="Tsui S.K.-W."/>
        </authorList>
    </citation>
    <scope>NUCLEOTIDE SEQUENCE [LARGE SCALE GENOMIC DNA]</scope>
    <source>
        <strain evidence="8 9">300064</strain>
    </source>
</reference>
<evidence type="ECO:0000256" key="5">
    <source>
        <dbReference type="PROSITE-ProRule" id="PRU00591"/>
    </source>
</evidence>
<dbReference type="Gene3D" id="2.10.270.10">
    <property type="entry name" value="Cholin Binding"/>
    <property type="match status" value="4"/>
</dbReference>
<dbReference type="GO" id="GO:0016052">
    <property type="term" value="P:carbohydrate catabolic process"/>
    <property type="evidence" value="ECO:0007669"/>
    <property type="project" value="TreeGrafter"/>
</dbReference>
<dbReference type="InterPro" id="IPR018337">
    <property type="entry name" value="Cell_wall/Cho-bd_repeat"/>
</dbReference>
<dbReference type="EMBL" id="LRDH01000001">
    <property type="protein sequence ID" value="PPV17882.1"/>
    <property type="molecule type" value="Genomic_DNA"/>
</dbReference>
<dbReference type="EC" id="3.2.1.17" evidence="6"/>
<evidence type="ECO:0000256" key="3">
    <source>
        <dbReference type="ARBA" id="ARBA00022801"/>
    </source>
</evidence>
<sequence>MNSIKKLVIVAITVITAGLPIASYAASHETLGQSVDLQQYENNSSLQKEENENTSAKNLKGWNTTDGNKYYYTDDNKKAKGWTNIDDKWYYFDPSGKLLTGWILDDTKWYYSDSNGEKKTGWITIDNKKYYLDESGIMATGLVKDKDNTYLFNNSGDMLTGWKLLSNNKWYYFNEDGTMKTGWFISNNLKYYLKEDGSMSTGWQTIDGKDYYFNKSGALRSGWIGIGKDIFYLDNNGAKVTDKAINGYTLDSNGKLVLPSNQTEPDIDLYFTNKNININTEECDYKSKNKGIQESVFKGIDISNHNGYVDFNAVKQAGIKAVYMKASESDYFVDQYAEENCKNAKAAGLKVGFYHYLTGTSSPEDQARLFYQCIKDKPNDLKPCVDVEVSSSTALNYTVRFINEFKKLSNMDVCIYTYTNFINNFDSSLSSYSLWEANYNDSPFSLPGNSVWNSKAGHQYTCEGYIPGIGGQLDLDVFNHDILL</sequence>
<feature type="repeat" description="Cell wall-binding" evidence="5">
    <location>
        <begin position="159"/>
        <end position="179"/>
    </location>
</feature>
<dbReference type="InterPro" id="IPR017853">
    <property type="entry name" value="GH"/>
</dbReference>
<dbReference type="GO" id="GO:0003796">
    <property type="term" value="F:lysozyme activity"/>
    <property type="evidence" value="ECO:0007669"/>
    <property type="project" value="UniProtKB-EC"/>
</dbReference>
<keyword evidence="4 6" id="KW-0326">Glycosidase</keyword>
<organism evidence="8 9">
    <name type="scientific">Clostridium butyricum</name>
    <dbReference type="NCBI Taxonomy" id="1492"/>
    <lineage>
        <taxon>Bacteria</taxon>
        <taxon>Bacillati</taxon>
        <taxon>Bacillota</taxon>
        <taxon>Clostridia</taxon>
        <taxon>Eubacteriales</taxon>
        <taxon>Clostridiaceae</taxon>
        <taxon>Clostridium</taxon>
    </lineage>
</organism>
<dbReference type="SUPFAM" id="SSF69360">
    <property type="entry name" value="Cell wall binding repeat"/>
    <property type="match status" value="2"/>
</dbReference>
<dbReference type="AlphaFoldDB" id="A0A2S7FFS5"/>
<feature type="signal peptide" evidence="7">
    <location>
        <begin position="1"/>
        <end position="25"/>
    </location>
</feature>
<dbReference type="PROSITE" id="PS51170">
    <property type="entry name" value="CW"/>
    <property type="match status" value="5"/>
</dbReference>
<dbReference type="InterPro" id="IPR002053">
    <property type="entry name" value="Glyco_hydro_25"/>
</dbReference>
<dbReference type="Proteomes" id="UP000238081">
    <property type="component" value="Unassembled WGS sequence"/>
</dbReference>
<feature type="repeat" description="Cell wall-binding" evidence="5">
    <location>
        <begin position="79"/>
        <end position="98"/>
    </location>
</feature>
<evidence type="ECO:0000256" key="4">
    <source>
        <dbReference type="ARBA" id="ARBA00023295"/>
    </source>
</evidence>
<dbReference type="Pfam" id="PF01183">
    <property type="entry name" value="Glyco_hydro_25"/>
    <property type="match status" value="1"/>
</dbReference>
<evidence type="ECO:0000256" key="6">
    <source>
        <dbReference type="RuleBase" id="RU361176"/>
    </source>
</evidence>
<dbReference type="CDD" id="cd06525">
    <property type="entry name" value="GH25_Lyc-like"/>
    <property type="match status" value="1"/>
</dbReference>
<evidence type="ECO:0000256" key="2">
    <source>
        <dbReference type="ARBA" id="ARBA00022737"/>
    </source>
</evidence>
<dbReference type="Pfam" id="PF19127">
    <property type="entry name" value="Choline_bind_3"/>
    <property type="match status" value="3"/>
</dbReference>
<accession>A0A2S7FFS5</accession>
<evidence type="ECO:0000256" key="1">
    <source>
        <dbReference type="ARBA" id="ARBA00010646"/>
    </source>
</evidence>
<dbReference type="PROSITE" id="PS51904">
    <property type="entry name" value="GLYCOSYL_HYDROL_F25_2"/>
    <property type="match status" value="1"/>
</dbReference>
<dbReference type="GO" id="GO:0009253">
    <property type="term" value="P:peptidoglycan catabolic process"/>
    <property type="evidence" value="ECO:0007669"/>
    <property type="project" value="InterPro"/>
</dbReference>
<protein>
    <recommendedName>
        <fullName evidence="6">Lysozyme</fullName>
        <ecNumber evidence="6">3.2.1.17</ecNumber>
    </recommendedName>
</protein>
<evidence type="ECO:0000313" key="9">
    <source>
        <dbReference type="Proteomes" id="UP000238081"/>
    </source>
</evidence>
<keyword evidence="3 6" id="KW-0378">Hydrolase</keyword>
<keyword evidence="2" id="KW-0677">Repeat</keyword>
<dbReference type="SMART" id="SM00641">
    <property type="entry name" value="Glyco_25"/>
    <property type="match status" value="1"/>
</dbReference>
<evidence type="ECO:0000313" key="8">
    <source>
        <dbReference type="EMBL" id="PPV17882.1"/>
    </source>
</evidence>
<comment type="caution">
    <text evidence="8">The sequence shown here is derived from an EMBL/GenBank/DDBJ whole genome shotgun (WGS) entry which is preliminary data.</text>
</comment>
<feature type="repeat" description="Cell wall-binding" evidence="5">
    <location>
        <begin position="99"/>
        <end position="118"/>
    </location>
</feature>
<dbReference type="RefSeq" id="WP_043661895.1">
    <property type="nucleotide sequence ID" value="NZ_JSEG01000001.1"/>
</dbReference>
<feature type="repeat" description="Cell wall-binding" evidence="5">
    <location>
        <begin position="200"/>
        <end position="219"/>
    </location>
</feature>
<dbReference type="InterPro" id="IPR008270">
    <property type="entry name" value="Glyco_hydro_25_AS"/>
</dbReference>
<evidence type="ECO:0000256" key="7">
    <source>
        <dbReference type="SAM" id="SignalP"/>
    </source>
</evidence>
<dbReference type="Pfam" id="PF01473">
    <property type="entry name" value="Choline_bind_1"/>
    <property type="match status" value="1"/>
</dbReference>